<comment type="caution">
    <text evidence="1">The sequence shown here is derived from an EMBL/GenBank/DDBJ whole genome shotgun (WGS) entry which is preliminary data.</text>
</comment>
<dbReference type="EMBL" id="BARV01009255">
    <property type="protein sequence ID" value="GAI14221.1"/>
    <property type="molecule type" value="Genomic_DNA"/>
</dbReference>
<protein>
    <submittedName>
        <fullName evidence="1">Uncharacterized protein</fullName>
    </submittedName>
</protein>
<sequence>NQSETASEAEHYSPCRPYLVKAFAEFGLDLEKEAQSQFATDEILPWEHLGGPEKDYLLGHLNEALLQITFQ</sequence>
<proteinExistence type="predicted"/>
<reference evidence="1" key="1">
    <citation type="journal article" date="2014" name="Front. Microbiol.">
        <title>High frequency of phylogenetically diverse reductive dehalogenase-homologous genes in deep subseafloor sedimentary metagenomes.</title>
        <authorList>
            <person name="Kawai M."/>
            <person name="Futagami T."/>
            <person name="Toyoda A."/>
            <person name="Takaki Y."/>
            <person name="Nishi S."/>
            <person name="Hori S."/>
            <person name="Arai W."/>
            <person name="Tsubouchi T."/>
            <person name="Morono Y."/>
            <person name="Uchiyama I."/>
            <person name="Ito T."/>
            <person name="Fujiyama A."/>
            <person name="Inagaki F."/>
            <person name="Takami H."/>
        </authorList>
    </citation>
    <scope>NUCLEOTIDE SEQUENCE</scope>
    <source>
        <strain evidence="1">Expedition CK06-06</strain>
    </source>
</reference>
<organism evidence="1">
    <name type="scientific">marine sediment metagenome</name>
    <dbReference type="NCBI Taxonomy" id="412755"/>
    <lineage>
        <taxon>unclassified sequences</taxon>
        <taxon>metagenomes</taxon>
        <taxon>ecological metagenomes</taxon>
    </lineage>
</organism>
<dbReference type="AlphaFoldDB" id="X1M808"/>
<accession>X1M808</accession>
<feature type="non-terminal residue" evidence="1">
    <location>
        <position position="1"/>
    </location>
</feature>
<evidence type="ECO:0000313" key="1">
    <source>
        <dbReference type="EMBL" id="GAI14221.1"/>
    </source>
</evidence>
<name>X1M808_9ZZZZ</name>
<gene>
    <name evidence="1" type="ORF">S06H3_18328</name>
</gene>